<evidence type="ECO:0000256" key="4">
    <source>
        <dbReference type="ARBA" id="ARBA00022842"/>
    </source>
</evidence>
<dbReference type="STRING" id="1121883.SAMN02745226_00522"/>
<reference evidence="7" key="1">
    <citation type="submission" date="2016-12" db="EMBL/GenBank/DDBJ databases">
        <authorList>
            <person name="Varghese N."/>
            <person name="Submissions S."/>
        </authorList>
    </citation>
    <scope>NUCLEOTIDE SEQUENCE [LARGE SCALE GENOMIC DNA]</scope>
    <source>
        <strain evidence="7">DSM 13020</strain>
    </source>
</reference>
<keyword evidence="7" id="KW-1185">Reference proteome</keyword>
<evidence type="ECO:0000256" key="3">
    <source>
        <dbReference type="ARBA" id="ARBA00022723"/>
    </source>
</evidence>
<dbReference type="SUPFAM" id="SSF48576">
    <property type="entry name" value="Terpenoid synthases"/>
    <property type="match status" value="1"/>
</dbReference>
<dbReference type="Proteomes" id="UP000184207">
    <property type="component" value="Unassembled WGS sequence"/>
</dbReference>
<dbReference type="InterPro" id="IPR039702">
    <property type="entry name" value="FPS1-like"/>
</dbReference>
<sequence length="356" mass="40538">MREEALEIQKAVEQEIQRILNGLFEDTPGELKDVIVEFSHFVLRPGKRIRPFLLVLTYKGYSDNDAENNALKLAAIIEIMHAFLLVHDDVIDESLLRRGELTLHKIYESKFENEKLGKDLAIIVGDIISFYLLGVLSELNIESRTFRKVLRLFSDCYVKTGYGQLLDILYTGRLDETILTDDIPAKISLLKTAYYTFIHPMLFGYYLSGQNDEKEIKTLTEIGKLVGIAFQYRDDIIGTFGGDKKSVNDIVEGKATILIKKTSEKLSSEKKMTLFDIISKKEKTQEEIELIQSLILESGALTETVNEINILVLKALDLLEKLFMKDRSKEEIKRILNKILEIPQIGEVRNGGEISG</sequence>
<dbReference type="InterPro" id="IPR033749">
    <property type="entry name" value="Polyprenyl_synt_CS"/>
</dbReference>
<dbReference type="Pfam" id="PF00348">
    <property type="entry name" value="polyprenyl_synt"/>
    <property type="match status" value="1"/>
</dbReference>
<dbReference type="GO" id="GO:0005737">
    <property type="term" value="C:cytoplasm"/>
    <property type="evidence" value="ECO:0007669"/>
    <property type="project" value="TreeGrafter"/>
</dbReference>
<evidence type="ECO:0000313" key="6">
    <source>
        <dbReference type="EMBL" id="SHN53753.1"/>
    </source>
</evidence>
<dbReference type="GO" id="GO:0046872">
    <property type="term" value="F:metal ion binding"/>
    <property type="evidence" value="ECO:0007669"/>
    <property type="project" value="UniProtKB-KW"/>
</dbReference>
<name>A0A1M7S5R1_FERGO</name>
<dbReference type="InterPro" id="IPR008949">
    <property type="entry name" value="Isoprenoid_synthase_dom_sf"/>
</dbReference>
<dbReference type="EMBL" id="FRDJ01000002">
    <property type="protein sequence ID" value="SHN53753.1"/>
    <property type="molecule type" value="Genomic_DNA"/>
</dbReference>
<dbReference type="AlphaFoldDB" id="A0A1M7S5R1"/>
<organism evidence="6 7">
    <name type="scientific">Fervidobacterium gondwanense DSM 13020</name>
    <dbReference type="NCBI Taxonomy" id="1121883"/>
    <lineage>
        <taxon>Bacteria</taxon>
        <taxon>Thermotogati</taxon>
        <taxon>Thermotogota</taxon>
        <taxon>Thermotogae</taxon>
        <taxon>Thermotogales</taxon>
        <taxon>Fervidobacteriaceae</taxon>
        <taxon>Fervidobacterium</taxon>
    </lineage>
</organism>
<proteinExistence type="inferred from homology"/>
<dbReference type="Gene3D" id="1.10.600.10">
    <property type="entry name" value="Farnesyl Diphosphate Synthase"/>
    <property type="match status" value="1"/>
</dbReference>
<dbReference type="CDD" id="cd00685">
    <property type="entry name" value="Trans_IPPS_HT"/>
    <property type="match status" value="1"/>
</dbReference>
<dbReference type="GO" id="GO:0004337">
    <property type="term" value="F:(2E,6E)-farnesyl diphosphate synthase activity"/>
    <property type="evidence" value="ECO:0007669"/>
    <property type="project" value="TreeGrafter"/>
</dbReference>
<gene>
    <name evidence="6" type="ORF">SAMN02745226_00522</name>
</gene>
<keyword evidence="2 5" id="KW-0808">Transferase</keyword>
<evidence type="ECO:0000256" key="5">
    <source>
        <dbReference type="RuleBase" id="RU004466"/>
    </source>
</evidence>
<dbReference type="PANTHER" id="PTHR11525">
    <property type="entry name" value="FARNESYL-PYROPHOSPHATE SYNTHETASE"/>
    <property type="match status" value="1"/>
</dbReference>
<dbReference type="GO" id="GO:0004161">
    <property type="term" value="F:dimethylallyltranstransferase activity"/>
    <property type="evidence" value="ECO:0007669"/>
    <property type="project" value="TreeGrafter"/>
</dbReference>
<evidence type="ECO:0000256" key="2">
    <source>
        <dbReference type="ARBA" id="ARBA00022679"/>
    </source>
</evidence>
<dbReference type="SFLD" id="SFLDS00005">
    <property type="entry name" value="Isoprenoid_Synthase_Type_I"/>
    <property type="match status" value="1"/>
</dbReference>
<evidence type="ECO:0000313" key="7">
    <source>
        <dbReference type="Proteomes" id="UP000184207"/>
    </source>
</evidence>
<dbReference type="GO" id="GO:0045337">
    <property type="term" value="P:farnesyl diphosphate biosynthetic process"/>
    <property type="evidence" value="ECO:0007669"/>
    <property type="project" value="TreeGrafter"/>
</dbReference>
<dbReference type="RefSeq" id="WP_072758045.1">
    <property type="nucleotide sequence ID" value="NZ_FRDJ01000002.1"/>
</dbReference>
<accession>A0A1M7S5R1</accession>
<comment type="similarity">
    <text evidence="5">Belongs to the FPP/GGPP synthase family.</text>
</comment>
<evidence type="ECO:0000256" key="1">
    <source>
        <dbReference type="ARBA" id="ARBA00001946"/>
    </source>
</evidence>
<dbReference type="PANTHER" id="PTHR11525:SF0">
    <property type="entry name" value="FARNESYL PYROPHOSPHATE SYNTHASE"/>
    <property type="match status" value="1"/>
</dbReference>
<keyword evidence="3" id="KW-0479">Metal-binding</keyword>
<dbReference type="InterPro" id="IPR000092">
    <property type="entry name" value="Polyprenyl_synt"/>
</dbReference>
<keyword evidence="4" id="KW-0460">Magnesium</keyword>
<dbReference type="PROSITE" id="PS00723">
    <property type="entry name" value="POLYPRENYL_SYNTHASE_1"/>
    <property type="match status" value="1"/>
</dbReference>
<protein>
    <submittedName>
        <fullName evidence="6">Geranylgeranyl diphosphate synthase, type I</fullName>
    </submittedName>
</protein>
<comment type="cofactor">
    <cofactor evidence="1">
        <name>Mg(2+)</name>
        <dbReference type="ChEBI" id="CHEBI:18420"/>
    </cofactor>
</comment>
<dbReference type="OrthoDB" id="9805316at2"/>